<reference evidence="4" key="1">
    <citation type="journal article" date="2019" name="Int. J. Syst. Evol. Microbiol.">
        <title>The Global Catalogue of Microorganisms (GCM) 10K type strain sequencing project: providing services to taxonomists for standard genome sequencing and annotation.</title>
        <authorList>
            <consortium name="The Broad Institute Genomics Platform"/>
            <consortium name="The Broad Institute Genome Sequencing Center for Infectious Disease"/>
            <person name="Wu L."/>
            <person name="Ma J."/>
        </authorList>
    </citation>
    <scope>NUCLEOTIDE SEQUENCE [LARGE SCALE GENOMIC DNA]</scope>
    <source>
        <strain evidence="4">CCUG 50213</strain>
    </source>
</reference>
<organism evidence="3 4">
    <name type="scientific">Leucobacter albus</name>
    <dbReference type="NCBI Taxonomy" id="272210"/>
    <lineage>
        <taxon>Bacteria</taxon>
        <taxon>Bacillati</taxon>
        <taxon>Actinomycetota</taxon>
        <taxon>Actinomycetes</taxon>
        <taxon>Micrococcales</taxon>
        <taxon>Microbacteriaceae</taxon>
        <taxon>Leucobacter</taxon>
    </lineage>
</organism>
<keyword evidence="4" id="KW-1185">Reference proteome</keyword>
<comment type="caution">
    <text evidence="3">The sequence shown here is derived from an EMBL/GenBank/DDBJ whole genome shotgun (WGS) entry which is preliminary data.</text>
</comment>
<dbReference type="EMBL" id="JBHTLY010000009">
    <property type="protein sequence ID" value="MFD1203164.1"/>
    <property type="molecule type" value="Genomic_DNA"/>
</dbReference>
<dbReference type="CDD" id="cd13589">
    <property type="entry name" value="PBP2_polyamine_RpCGA009"/>
    <property type="match status" value="1"/>
</dbReference>
<sequence>MNRKLVITVAGIATASLAVVGCAGGATDEASEKSLTMVDWGGETQRVAMEQLYQPWAEEFGVAMKEDSPTDYAKLDAMVQAGKVNWGTVEVEPNFTETACAAGTLTKLDDAVKRAAEEHGVDPVTMSDCGIPILQYSFTIGYNTEKFPDAHPTTWAEFFDTEKFPGKRGFWKYATGGIFEAALIADGVAPEDLYPLDLDRAFKKLDTIKSDIVWYDTGDQQTQLVASGEAPLVQAWNGRIFKAQASGQPVANEYGEALGTYEQIVIPKGYANADLAQEWMQWVLATPAAQAEYSKQTGYGPVTPAALELLSADEQKELPNSAENQAKMAAMIDYGYWAEHYSEVTEQMNVWMAG</sequence>
<dbReference type="PROSITE" id="PS51257">
    <property type="entry name" value="PROKAR_LIPOPROTEIN"/>
    <property type="match status" value="1"/>
</dbReference>
<dbReference type="Gene3D" id="3.40.190.10">
    <property type="entry name" value="Periplasmic binding protein-like II"/>
    <property type="match status" value="2"/>
</dbReference>
<feature type="signal peptide" evidence="2">
    <location>
        <begin position="1"/>
        <end position="18"/>
    </location>
</feature>
<gene>
    <name evidence="3" type="ORF">ACFQ3U_14795</name>
</gene>
<evidence type="ECO:0000313" key="4">
    <source>
        <dbReference type="Proteomes" id="UP001597181"/>
    </source>
</evidence>
<evidence type="ECO:0000256" key="1">
    <source>
        <dbReference type="ARBA" id="ARBA00022729"/>
    </source>
</evidence>
<evidence type="ECO:0000313" key="3">
    <source>
        <dbReference type="EMBL" id="MFD1203164.1"/>
    </source>
</evidence>
<evidence type="ECO:0000256" key="2">
    <source>
        <dbReference type="SAM" id="SignalP"/>
    </source>
</evidence>
<keyword evidence="1 2" id="KW-0732">Signal</keyword>
<dbReference type="Proteomes" id="UP001597181">
    <property type="component" value="Unassembled WGS sequence"/>
</dbReference>
<proteinExistence type="predicted"/>
<dbReference type="RefSeq" id="WP_343961481.1">
    <property type="nucleotide sequence ID" value="NZ_BAAAKZ010000012.1"/>
</dbReference>
<dbReference type="PANTHER" id="PTHR30222">
    <property type="entry name" value="SPERMIDINE/PUTRESCINE-BINDING PERIPLASMIC PROTEIN"/>
    <property type="match status" value="1"/>
</dbReference>
<dbReference type="SUPFAM" id="SSF53850">
    <property type="entry name" value="Periplasmic binding protein-like II"/>
    <property type="match status" value="1"/>
</dbReference>
<accession>A0ABW3TU28</accession>
<dbReference type="Pfam" id="PF13416">
    <property type="entry name" value="SBP_bac_8"/>
    <property type="match status" value="1"/>
</dbReference>
<dbReference type="PANTHER" id="PTHR30222:SF2">
    <property type="entry name" value="ABC TRANSPORTER SUBSTRATE-BINDING PROTEIN"/>
    <property type="match status" value="1"/>
</dbReference>
<name>A0ABW3TU28_9MICO</name>
<feature type="chain" id="PRO_5045379239" evidence="2">
    <location>
        <begin position="19"/>
        <end position="354"/>
    </location>
</feature>
<dbReference type="InterPro" id="IPR006059">
    <property type="entry name" value="SBP"/>
</dbReference>
<protein>
    <submittedName>
        <fullName evidence="3">ABC transporter substrate-binding protein</fullName>
    </submittedName>
</protein>